<dbReference type="Pfam" id="PF00990">
    <property type="entry name" value="GGDEF"/>
    <property type="match status" value="1"/>
</dbReference>
<dbReference type="SUPFAM" id="SSF55781">
    <property type="entry name" value="GAF domain-like"/>
    <property type="match status" value="1"/>
</dbReference>
<sequence>MNLLQVTSLASRRRAVPADDPAQTTSGPALARTPALLLPTDEPERLAHLRSLGLAEPGGDPEAARFVELAAMLCGVPMAALTIVDATRQRYLASRGLPTREIAREHGLCARAIVSGEPLIEVPDTARLPWFDPLVHGTRAQPVRFYACVPLRTRQGSAIGTLCVMDSVPRRLTRAQREALLSLAASVASQLDLRRQLREATQTDRLTGLSNWSHFEDRFEAGRPERGVACFVRLKSINQIGTAHGFRTADALIRQFADRLRGLAAEGALVGRIKRGLFLVFFPGADPDGFAQAQAQRLATRLEEPYRVDALTLVCPVHLGFADFPRDGRTLDDVVNAADVALQLAIERDEPAVLFDSAVAPAARAHYRLEPQLREALARDEFINLYQPKVDLGTGRLVGVEALVRWVHPQRGLLTPAEFVPALEATGLIREAGRHILRRAVADWRRWREAGLRAPRIAVNVAAAQLREGRLLDDLRDVLAGLPDEREALAVEVTESVLIGDMEQAIDVLARIRALGIPVAIDDFGTGYSSLSYIVRLPVDEVKIDRSFVERLASDDAYRGIVATCVGLARNLGLKVVAEGIETPEQARQLQILQCDHGQGFLYSPAVSAAEIAALLTSGRFPV</sequence>
<dbReference type="InterPro" id="IPR050706">
    <property type="entry name" value="Cyclic-di-GMP_PDE-like"/>
</dbReference>
<dbReference type="Pfam" id="PF13185">
    <property type="entry name" value="GAF_2"/>
    <property type="match status" value="1"/>
</dbReference>
<dbReference type="RefSeq" id="WP_157397891.1">
    <property type="nucleotide sequence ID" value="NZ_WSEL01000003.1"/>
</dbReference>
<comment type="caution">
    <text evidence="4">The sequence shown here is derived from an EMBL/GenBank/DDBJ whole genome shotgun (WGS) entry which is preliminary data.</text>
</comment>
<dbReference type="EMBL" id="WSEL01000003">
    <property type="protein sequence ID" value="MVQ29948.1"/>
    <property type="molecule type" value="Genomic_DNA"/>
</dbReference>
<dbReference type="Pfam" id="PF00563">
    <property type="entry name" value="EAL"/>
    <property type="match status" value="1"/>
</dbReference>
<dbReference type="Gene3D" id="3.30.70.270">
    <property type="match status" value="1"/>
</dbReference>
<dbReference type="AlphaFoldDB" id="A0A6N8ISY8"/>
<dbReference type="PROSITE" id="PS50883">
    <property type="entry name" value="EAL"/>
    <property type="match status" value="1"/>
</dbReference>
<dbReference type="SMART" id="SM00267">
    <property type="entry name" value="GGDEF"/>
    <property type="match status" value="1"/>
</dbReference>
<evidence type="ECO:0000313" key="4">
    <source>
        <dbReference type="EMBL" id="MVQ29948.1"/>
    </source>
</evidence>
<dbReference type="InterPro" id="IPR043128">
    <property type="entry name" value="Rev_trsase/Diguanyl_cyclase"/>
</dbReference>
<gene>
    <name evidence="4" type="ORF">GON04_10840</name>
</gene>
<dbReference type="PANTHER" id="PTHR33121:SF79">
    <property type="entry name" value="CYCLIC DI-GMP PHOSPHODIESTERASE PDED-RELATED"/>
    <property type="match status" value="1"/>
</dbReference>
<dbReference type="Gene3D" id="3.20.20.450">
    <property type="entry name" value="EAL domain"/>
    <property type="match status" value="1"/>
</dbReference>
<dbReference type="SUPFAM" id="SSF55073">
    <property type="entry name" value="Nucleotide cyclase"/>
    <property type="match status" value="1"/>
</dbReference>
<dbReference type="PROSITE" id="PS50887">
    <property type="entry name" value="GGDEF"/>
    <property type="match status" value="1"/>
</dbReference>
<feature type="region of interest" description="Disordered" evidence="1">
    <location>
        <begin position="10"/>
        <end position="31"/>
    </location>
</feature>
<dbReference type="CDD" id="cd01948">
    <property type="entry name" value="EAL"/>
    <property type="match status" value="1"/>
</dbReference>
<dbReference type="InterPro" id="IPR035919">
    <property type="entry name" value="EAL_sf"/>
</dbReference>
<feature type="domain" description="EAL" evidence="2">
    <location>
        <begin position="366"/>
        <end position="620"/>
    </location>
</feature>
<evidence type="ECO:0000256" key="1">
    <source>
        <dbReference type="SAM" id="MobiDB-lite"/>
    </source>
</evidence>
<dbReference type="InterPro" id="IPR001633">
    <property type="entry name" value="EAL_dom"/>
</dbReference>
<evidence type="ECO:0000259" key="3">
    <source>
        <dbReference type="PROSITE" id="PS50887"/>
    </source>
</evidence>
<feature type="domain" description="GGDEF" evidence="3">
    <location>
        <begin position="225"/>
        <end position="358"/>
    </location>
</feature>
<accession>A0A6N8ISY8</accession>
<dbReference type="InterPro" id="IPR029787">
    <property type="entry name" value="Nucleotide_cyclase"/>
</dbReference>
<evidence type="ECO:0000259" key="2">
    <source>
        <dbReference type="PROSITE" id="PS50883"/>
    </source>
</evidence>
<dbReference type="Gene3D" id="3.30.450.40">
    <property type="match status" value="1"/>
</dbReference>
<keyword evidence="5" id="KW-1185">Reference proteome</keyword>
<proteinExistence type="predicted"/>
<dbReference type="SMART" id="SM00052">
    <property type="entry name" value="EAL"/>
    <property type="match status" value="1"/>
</dbReference>
<dbReference type="SMART" id="SM00065">
    <property type="entry name" value="GAF"/>
    <property type="match status" value="1"/>
</dbReference>
<dbReference type="GO" id="GO:0071111">
    <property type="term" value="F:cyclic-guanylate-specific phosphodiesterase activity"/>
    <property type="evidence" value="ECO:0007669"/>
    <property type="project" value="InterPro"/>
</dbReference>
<reference evidence="4 5" key="1">
    <citation type="submission" date="2019-12" db="EMBL/GenBank/DDBJ databases">
        <authorList>
            <person name="Huq M.A."/>
        </authorList>
    </citation>
    <scope>NUCLEOTIDE SEQUENCE [LARGE SCALE GENOMIC DNA]</scope>
    <source>
        <strain evidence="4 5">MAH-25</strain>
    </source>
</reference>
<dbReference type="PANTHER" id="PTHR33121">
    <property type="entry name" value="CYCLIC DI-GMP PHOSPHODIESTERASE PDEF"/>
    <property type="match status" value="1"/>
</dbReference>
<protein>
    <submittedName>
        <fullName evidence="4">EAL domain-containing protein</fullName>
    </submittedName>
</protein>
<dbReference type="InterPro" id="IPR029016">
    <property type="entry name" value="GAF-like_dom_sf"/>
</dbReference>
<evidence type="ECO:0000313" key="5">
    <source>
        <dbReference type="Proteomes" id="UP000469385"/>
    </source>
</evidence>
<name>A0A6N8ISY8_9BURK</name>
<dbReference type="InterPro" id="IPR000160">
    <property type="entry name" value="GGDEF_dom"/>
</dbReference>
<organism evidence="4 5">
    <name type="scientific">Ramlibacter pinisoli</name>
    <dbReference type="NCBI Taxonomy" id="2682844"/>
    <lineage>
        <taxon>Bacteria</taxon>
        <taxon>Pseudomonadati</taxon>
        <taxon>Pseudomonadota</taxon>
        <taxon>Betaproteobacteria</taxon>
        <taxon>Burkholderiales</taxon>
        <taxon>Comamonadaceae</taxon>
        <taxon>Ramlibacter</taxon>
    </lineage>
</organism>
<dbReference type="InterPro" id="IPR003018">
    <property type="entry name" value="GAF"/>
</dbReference>
<dbReference type="Proteomes" id="UP000469385">
    <property type="component" value="Unassembled WGS sequence"/>
</dbReference>
<dbReference type="SUPFAM" id="SSF141868">
    <property type="entry name" value="EAL domain-like"/>
    <property type="match status" value="1"/>
</dbReference>
<dbReference type="CDD" id="cd01949">
    <property type="entry name" value="GGDEF"/>
    <property type="match status" value="1"/>
</dbReference>